<dbReference type="Pfam" id="PF05635">
    <property type="entry name" value="23S_rRNA_IVP"/>
    <property type="match status" value="1"/>
</dbReference>
<dbReference type="NCBIfam" id="TIGR02436">
    <property type="entry name" value="four helix bundle protein"/>
    <property type="match status" value="1"/>
</dbReference>
<evidence type="ECO:0000313" key="2">
    <source>
        <dbReference type="Proteomes" id="UP000028703"/>
    </source>
</evidence>
<accession>A0A085ZHR5</accession>
<dbReference type="STRING" id="421531.IX38_11340"/>
<name>A0A085ZHR5_9FLAO</name>
<dbReference type="InterPro" id="IPR036583">
    <property type="entry name" value="23S_rRNA_IVS_sf"/>
</dbReference>
<dbReference type="Proteomes" id="UP000028703">
    <property type="component" value="Unassembled WGS sequence"/>
</dbReference>
<dbReference type="PANTHER" id="PTHR38471:SF2">
    <property type="entry name" value="FOUR HELIX BUNDLE PROTEIN"/>
    <property type="match status" value="1"/>
</dbReference>
<organism evidence="1 2">
    <name type="scientific">Chryseobacterium luteum</name>
    <dbReference type="NCBI Taxonomy" id="421531"/>
    <lineage>
        <taxon>Bacteria</taxon>
        <taxon>Pseudomonadati</taxon>
        <taxon>Bacteroidota</taxon>
        <taxon>Flavobacteriia</taxon>
        <taxon>Flavobacteriales</taxon>
        <taxon>Weeksellaceae</taxon>
        <taxon>Chryseobacterium group</taxon>
        <taxon>Chryseobacterium</taxon>
    </lineage>
</organism>
<protein>
    <submittedName>
        <fullName evidence="1">30S ribosomal protein S23</fullName>
    </submittedName>
</protein>
<sequence length="118" mass="13827">MFLNLNHYKLDVYQSARQLRIECYKILSLIPDSERFNLTDQIRRASTSVVLNITEGCSRKSEIERKRYFEIARGSVIELDSCFDIVIDCNYIKKEELGKIENLIKTTFILLSGMLKKK</sequence>
<dbReference type="InterPro" id="IPR012657">
    <property type="entry name" value="23S_rRNA-intervening_sequence"/>
</dbReference>
<keyword evidence="2" id="KW-1185">Reference proteome</keyword>
<evidence type="ECO:0000313" key="1">
    <source>
        <dbReference type="EMBL" id="KFF03979.1"/>
    </source>
</evidence>
<gene>
    <name evidence="1" type="ORF">IX38_11340</name>
</gene>
<dbReference type="CDD" id="cd16377">
    <property type="entry name" value="23S_rRNA_IVP_like"/>
    <property type="match status" value="1"/>
</dbReference>
<dbReference type="GO" id="GO:0005840">
    <property type="term" value="C:ribosome"/>
    <property type="evidence" value="ECO:0007669"/>
    <property type="project" value="UniProtKB-KW"/>
</dbReference>
<dbReference type="Gene3D" id="1.20.1440.60">
    <property type="entry name" value="23S rRNA-intervening sequence"/>
    <property type="match status" value="1"/>
</dbReference>
<keyword evidence="1" id="KW-0689">Ribosomal protein</keyword>
<keyword evidence="1" id="KW-0687">Ribonucleoprotein</keyword>
<proteinExistence type="predicted"/>
<reference evidence="1 2" key="1">
    <citation type="submission" date="2014-07" db="EMBL/GenBank/DDBJ databases">
        <title>Genome of Chryseobacterium luteum DSM 18605.</title>
        <authorList>
            <person name="Stropko S.J."/>
            <person name="Pipes S.E."/>
            <person name="Newman J.D."/>
        </authorList>
    </citation>
    <scope>NUCLEOTIDE SEQUENCE [LARGE SCALE GENOMIC DNA]</scope>
    <source>
        <strain evidence="1 2">DSM 18605</strain>
    </source>
</reference>
<dbReference type="SUPFAM" id="SSF158446">
    <property type="entry name" value="IVS-encoded protein-like"/>
    <property type="match status" value="1"/>
</dbReference>
<dbReference type="EMBL" id="JPRO01000007">
    <property type="protein sequence ID" value="KFF03979.1"/>
    <property type="molecule type" value="Genomic_DNA"/>
</dbReference>
<dbReference type="eggNOG" id="ENOG5033HNK">
    <property type="taxonomic scope" value="Bacteria"/>
</dbReference>
<dbReference type="RefSeq" id="WP_034704701.1">
    <property type="nucleotide sequence ID" value="NZ_JPRO01000007.1"/>
</dbReference>
<comment type="caution">
    <text evidence="1">The sequence shown here is derived from an EMBL/GenBank/DDBJ whole genome shotgun (WGS) entry which is preliminary data.</text>
</comment>
<dbReference type="AlphaFoldDB" id="A0A085ZHR5"/>
<dbReference type="PANTHER" id="PTHR38471">
    <property type="entry name" value="FOUR HELIX BUNDLE PROTEIN"/>
    <property type="match status" value="1"/>
</dbReference>
<dbReference type="OrthoDB" id="9811959at2"/>